<proteinExistence type="predicted"/>
<evidence type="ECO:0000313" key="1">
    <source>
        <dbReference type="EMBL" id="GFU48226.1"/>
    </source>
</evidence>
<organism evidence="1 2">
    <name type="scientific">Nephila pilipes</name>
    <name type="common">Giant wood spider</name>
    <name type="synonym">Nephila maculata</name>
    <dbReference type="NCBI Taxonomy" id="299642"/>
    <lineage>
        <taxon>Eukaryota</taxon>
        <taxon>Metazoa</taxon>
        <taxon>Ecdysozoa</taxon>
        <taxon>Arthropoda</taxon>
        <taxon>Chelicerata</taxon>
        <taxon>Arachnida</taxon>
        <taxon>Araneae</taxon>
        <taxon>Araneomorphae</taxon>
        <taxon>Entelegynae</taxon>
        <taxon>Araneoidea</taxon>
        <taxon>Nephilidae</taxon>
        <taxon>Nephila</taxon>
    </lineage>
</organism>
<sequence>MEVESCISEHPELLLQLSLKVIPSQTLNTDGSRSDSEKTDSGIPMKSSAGEYRYYFRNPDHSSDFCSELVAIREYLRSLPNILVKLGQDIILKFAVLIQGGSLCLQWIPSPVGAYRYEVADLAGEGSELPTIPSTELPTSEVHSLFLVNMNTTWTPPEYAWYVTQFPGLFLQCSCPRLAQQLFLNLGLVALRV</sequence>
<dbReference type="EMBL" id="BMAW01037388">
    <property type="protein sequence ID" value="GFU48226.1"/>
    <property type="molecule type" value="Genomic_DNA"/>
</dbReference>
<protein>
    <submittedName>
        <fullName evidence="1">RNase H domain-containing protein</fullName>
    </submittedName>
</protein>
<dbReference type="AlphaFoldDB" id="A0A8X6UTU8"/>
<comment type="caution">
    <text evidence="1">The sequence shown here is derived from an EMBL/GenBank/DDBJ whole genome shotgun (WGS) entry which is preliminary data.</text>
</comment>
<reference evidence="1" key="1">
    <citation type="submission" date="2020-08" db="EMBL/GenBank/DDBJ databases">
        <title>Multicomponent nature underlies the extraordinary mechanical properties of spider dragline silk.</title>
        <authorList>
            <person name="Kono N."/>
            <person name="Nakamura H."/>
            <person name="Mori M."/>
            <person name="Yoshida Y."/>
            <person name="Ohtoshi R."/>
            <person name="Malay A.D."/>
            <person name="Moran D.A.P."/>
            <person name="Tomita M."/>
            <person name="Numata K."/>
            <person name="Arakawa K."/>
        </authorList>
    </citation>
    <scope>NUCLEOTIDE SEQUENCE</scope>
</reference>
<gene>
    <name evidence="1" type="primary">AVEN_47438_1</name>
    <name evidence="1" type="ORF">NPIL_518601</name>
</gene>
<keyword evidence="2" id="KW-1185">Reference proteome</keyword>
<evidence type="ECO:0000313" key="2">
    <source>
        <dbReference type="Proteomes" id="UP000887013"/>
    </source>
</evidence>
<accession>A0A8X6UTU8</accession>
<dbReference type="Proteomes" id="UP000887013">
    <property type="component" value="Unassembled WGS sequence"/>
</dbReference>
<name>A0A8X6UTU8_NEPPI</name>